<dbReference type="EMBL" id="JBBWRZ010000014">
    <property type="protein sequence ID" value="KAK8223174.1"/>
    <property type="molecule type" value="Genomic_DNA"/>
</dbReference>
<evidence type="ECO:0000256" key="1">
    <source>
        <dbReference type="SAM" id="MobiDB-lite"/>
    </source>
</evidence>
<feature type="compositionally biased region" description="Basic residues" evidence="1">
    <location>
        <begin position="1"/>
        <end position="12"/>
    </location>
</feature>
<feature type="compositionally biased region" description="Basic and acidic residues" evidence="1">
    <location>
        <begin position="483"/>
        <end position="496"/>
    </location>
</feature>
<evidence type="ECO:0000313" key="4">
    <source>
        <dbReference type="Proteomes" id="UP001492380"/>
    </source>
</evidence>
<dbReference type="PANTHER" id="PTHR42085">
    <property type="entry name" value="F-BOX DOMAIN-CONTAINING PROTEIN"/>
    <property type="match status" value="1"/>
</dbReference>
<dbReference type="PANTHER" id="PTHR42085:SF1">
    <property type="entry name" value="F-BOX DOMAIN-CONTAINING PROTEIN"/>
    <property type="match status" value="1"/>
</dbReference>
<protein>
    <recommendedName>
        <fullName evidence="2">DUF7730 domain-containing protein</fullName>
    </recommendedName>
</protein>
<feature type="region of interest" description="Disordered" evidence="1">
    <location>
        <begin position="476"/>
        <end position="496"/>
    </location>
</feature>
<dbReference type="Pfam" id="PF24864">
    <property type="entry name" value="DUF7730"/>
    <property type="match status" value="1"/>
</dbReference>
<feature type="domain" description="DUF7730" evidence="2">
    <location>
        <begin position="52"/>
        <end position="160"/>
    </location>
</feature>
<proteinExistence type="predicted"/>
<feature type="region of interest" description="Disordered" evidence="1">
    <location>
        <begin position="1"/>
        <end position="20"/>
    </location>
</feature>
<gene>
    <name evidence="3" type="ORF">HDK90DRAFT_113898</name>
</gene>
<organism evidence="3 4">
    <name type="scientific">Phyllosticta capitalensis</name>
    <dbReference type="NCBI Taxonomy" id="121624"/>
    <lineage>
        <taxon>Eukaryota</taxon>
        <taxon>Fungi</taxon>
        <taxon>Dikarya</taxon>
        <taxon>Ascomycota</taxon>
        <taxon>Pezizomycotina</taxon>
        <taxon>Dothideomycetes</taxon>
        <taxon>Dothideomycetes incertae sedis</taxon>
        <taxon>Botryosphaeriales</taxon>
        <taxon>Phyllostictaceae</taxon>
        <taxon>Phyllosticta</taxon>
    </lineage>
</organism>
<accession>A0ABR1Y948</accession>
<feature type="compositionally biased region" description="Basic and acidic residues" evidence="1">
    <location>
        <begin position="535"/>
        <end position="546"/>
    </location>
</feature>
<name>A0ABR1Y948_9PEZI</name>
<dbReference type="InterPro" id="IPR056632">
    <property type="entry name" value="DUF7730"/>
</dbReference>
<evidence type="ECO:0000313" key="3">
    <source>
        <dbReference type="EMBL" id="KAK8223174.1"/>
    </source>
</evidence>
<dbReference type="InterPro" id="IPR038883">
    <property type="entry name" value="AN11006-like"/>
</dbReference>
<reference evidence="3 4" key="1">
    <citation type="submission" date="2024-04" db="EMBL/GenBank/DDBJ databases">
        <title>Phyllosticta paracitricarpa is synonymous to the EU quarantine fungus P. citricarpa based on phylogenomic analyses.</title>
        <authorList>
            <consortium name="Lawrence Berkeley National Laboratory"/>
            <person name="Van Ingen-Buijs V.A."/>
            <person name="Van Westerhoven A.C."/>
            <person name="Haridas S."/>
            <person name="Skiadas P."/>
            <person name="Martin F."/>
            <person name="Groenewald J.Z."/>
            <person name="Crous P.W."/>
            <person name="Seidl M.F."/>
        </authorList>
    </citation>
    <scope>NUCLEOTIDE SEQUENCE [LARGE SCALE GENOMIC DNA]</scope>
    <source>
        <strain evidence="3 4">CBS 123374</strain>
    </source>
</reference>
<evidence type="ECO:0000259" key="2">
    <source>
        <dbReference type="Pfam" id="PF24864"/>
    </source>
</evidence>
<sequence>MGRKARNRKNGRPRPNDNFALPKLPQSLMATLAASLESSAPSVPVKDYFPLVRLPRELRDMIYEKMLVIGVVRIQAVAHSRSPDIYRRNSLPNPRAPIARRATFYSTASFDFEECSYECATSRLSGLPTIGILQTCWQVYRESASLFYSRNTFFFDQSDKGSFQHYVHSAIETGRAFFDDRPRRTRKWFKSIKFNLGTYNLSPLLDAGKPFHCGVSTDQVADFYRTLRDRLKLDHLSILLRGWPPEVRLGKFKVDYHAYQESRVIRQSRVDLGLLLLLCDFPRVALEICAKPLSEPDASSRDLGRLVAFAAFLRSRLLKGGEALGNSNIAVHNRHLVEVFHAADKPEDTMCRRHKTRTYVVRCDDDQSGRSFLTPAEHPLRLWNCTSDYCRILQCGEGLYRPSLDMCVVDYPLGGRQTFSALSHWFPDAAYDYARSDDGDNDSLKDMQVDAEELEYQAPESLLLTQDDLVKPEARGPGPENFELMRFRSSRDPPPRLAHDPMRRHMQQLVLQRFQQCRLAQHPIPIQHGLPGRYDAQRDAQEGDGS</sequence>
<dbReference type="Proteomes" id="UP001492380">
    <property type="component" value="Unassembled WGS sequence"/>
</dbReference>
<feature type="region of interest" description="Disordered" evidence="1">
    <location>
        <begin position="523"/>
        <end position="546"/>
    </location>
</feature>
<keyword evidence="4" id="KW-1185">Reference proteome</keyword>
<comment type="caution">
    <text evidence="3">The sequence shown here is derived from an EMBL/GenBank/DDBJ whole genome shotgun (WGS) entry which is preliminary data.</text>
</comment>